<dbReference type="InterPro" id="IPR002792">
    <property type="entry name" value="TRAM_dom"/>
</dbReference>
<reference evidence="7 8" key="1">
    <citation type="submission" date="2017-02" db="EMBL/GenBank/DDBJ databases">
        <authorList>
            <person name="Peterson S.W."/>
        </authorList>
    </citation>
    <scope>NUCLEOTIDE SEQUENCE [LARGE SCALE GENOMIC DNA]</scope>
    <source>
        <strain evidence="7 8">M1</strain>
    </source>
</reference>
<keyword evidence="1 4" id="KW-0489">Methyltransferase</keyword>
<evidence type="ECO:0000256" key="2">
    <source>
        <dbReference type="ARBA" id="ARBA00022679"/>
    </source>
</evidence>
<dbReference type="Pfam" id="PF01938">
    <property type="entry name" value="TRAM"/>
    <property type="match status" value="1"/>
</dbReference>
<dbReference type="InterPro" id="IPR030391">
    <property type="entry name" value="MeTrfase_TrmA_CS"/>
</dbReference>
<evidence type="ECO:0000256" key="5">
    <source>
        <dbReference type="PROSITE-ProRule" id="PRU10015"/>
    </source>
</evidence>
<evidence type="ECO:0000256" key="3">
    <source>
        <dbReference type="ARBA" id="ARBA00022691"/>
    </source>
</evidence>
<feature type="binding site" evidence="4">
    <location>
        <position position="286"/>
    </location>
    <ligand>
        <name>S-adenosyl-L-methionine</name>
        <dbReference type="ChEBI" id="CHEBI:59789"/>
    </ligand>
</feature>
<evidence type="ECO:0000313" key="8">
    <source>
        <dbReference type="Proteomes" id="UP000190285"/>
    </source>
</evidence>
<dbReference type="NCBIfam" id="TIGR00479">
    <property type="entry name" value="rumA"/>
    <property type="match status" value="1"/>
</dbReference>
<dbReference type="RefSeq" id="WP_079492917.1">
    <property type="nucleotide sequence ID" value="NZ_FUZT01000007.1"/>
</dbReference>
<dbReference type="OrthoDB" id="9804590at2"/>
<dbReference type="Proteomes" id="UP000190285">
    <property type="component" value="Unassembled WGS sequence"/>
</dbReference>
<feature type="binding site" evidence="4">
    <location>
        <position position="381"/>
    </location>
    <ligand>
        <name>S-adenosyl-L-methionine</name>
        <dbReference type="ChEBI" id="CHEBI:59789"/>
    </ligand>
</feature>
<dbReference type="GO" id="GO:0070475">
    <property type="term" value="P:rRNA base methylation"/>
    <property type="evidence" value="ECO:0007669"/>
    <property type="project" value="TreeGrafter"/>
</dbReference>
<sequence length="455" mass="51682">MKRGQILEVDIKDMDFPAKGIGEIEDKKVYVKNALKGQKVKIRVKKKRKEYIEGKLLEVIKRASYETDSFCQHFGNCGGCARQTVPYEKQLEIKMKAVKKLMDEANITDYNFEGILPSPKLYGYRNKMEYSFGDETKGGEMTLGMHKRGQYNSVVTVDKCKLVEEDFNKILWGTLNYFKERNIPHYINRTHIGYLRHFIVRKGLNTGEIMVALVTSTQMDPNLQGFVDMLNGLELDGEIQGIINIKNDNLADAVICEEMDLLYGRDYFYDELLGIKFKISPLSFFQTNTKGAEVLYRQVLDYIKEPKGKTVFDLYSGTGTIGQIVAKKADKVYGIEIIKEAVEAAKENAALNNLDNCEFIAGDVFEEVDKLTDKPDIIIIDPPRVGVHKKALSKILDFNAEEIIYVSCNPKSLAANLVQIEEAGYRVGKMVCIDMFPHTPHVETVVGIQRKESMK</sequence>
<dbReference type="InterPro" id="IPR030390">
    <property type="entry name" value="MeTrfase_TrmA_AS"/>
</dbReference>
<gene>
    <name evidence="7" type="ORF">SAMN02194393_03198</name>
</gene>
<dbReference type="InterPro" id="IPR012340">
    <property type="entry name" value="NA-bd_OB-fold"/>
</dbReference>
<feature type="binding site" evidence="4">
    <location>
        <position position="315"/>
    </location>
    <ligand>
        <name>S-adenosyl-L-methionine</name>
        <dbReference type="ChEBI" id="CHEBI:59789"/>
    </ligand>
</feature>
<feature type="active site" description="Nucleophile" evidence="4">
    <location>
        <position position="408"/>
    </location>
</feature>
<proteinExistence type="inferred from homology"/>
<dbReference type="PANTHER" id="PTHR11061">
    <property type="entry name" value="RNA M5U METHYLTRANSFERASE"/>
    <property type="match status" value="1"/>
</dbReference>
<organism evidence="7 8">
    <name type="scientific">Maledivibacter halophilus</name>
    <dbReference type="NCBI Taxonomy" id="36842"/>
    <lineage>
        <taxon>Bacteria</taxon>
        <taxon>Bacillati</taxon>
        <taxon>Bacillota</taxon>
        <taxon>Clostridia</taxon>
        <taxon>Peptostreptococcales</taxon>
        <taxon>Caminicellaceae</taxon>
        <taxon>Maledivibacter</taxon>
    </lineage>
</organism>
<dbReference type="FunFam" id="3.40.50.150:FF:000009">
    <property type="entry name" value="23S rRNA (Uracil(1939)-C(5))-methyltransferase RlmD"/>
    <property type="match status" value="1"/>
</dbReference>
<dbReference type="Gene3D" id="2.40.50.140">
    <property type="entry name" value="Nucleic acid-binding proteins"/>
    <property type="match status" value="1"/>
</dbReference>
<dbReference type="AlphaFoldDB" id="A0A1T5LPH5"/>
<name>A0A1T5LPH5_9FIRM</name>
<dbReference type="Gene3D" id="3.40.50.150">
    <property type="entry name" value="Vaccinia Virus protein VP39"/>
    <property type="match status" value="1"/>
</dbReference>
<keyword evidence="2 4" id="KW-0808">Transferase</keyword>
<protein>
    <submittedName>
        <fullName evidence="7">23S rRNA m(5)U-1939 methyltransferase</fullName>
    </submittedName>
</protein>
<dbReference type="SUPFAM" id="SSF53335">
    <property type="entry name" value="S-adenosyl-L-methionine-dependent methyltransferases"/>
    <property type="match status" value="1"/>
</dbReference>
<dbReference type="Gene3D" id="2.40.50.1070">
    <property type="match status" value="1"/>
</dbReference>
<evidence type="ECO:0000256" key="4">
    <source>
        <dbReference type="PROSITE-ProRule" id="PRU01024"/>
    </source>
</evidence>
<keyword evidence="3 4" id="KW-0949">S-adenosyl-L-methionine</keyword>
<evidence type="ECO:0000256" key="1">
    <source>
        <dbReference type="ARBA" id="ARBA00022603"/>
    </source>
</evidence>
<evidence type="ECO:0000313" key="7">
    <source>
        <dbReference type="EMBL" id="SKC77883.1"/>
    </source>
</evidence>
<evidence type="ECO:0000259" key="6">
    <source>
        <dbReference type="PROSITE" id="PS50926"/>
    </source>
</evidence>
<feature type="binding site" evidence="4">
    <location>
        <position position="336"/>
    </location>
    <ligand>
        <name>S-adenosyl-L-methionine</name>
        <dbReference type="ChEBI" id="CHEBI:59789"/>
    </ligand>
</feature>
<dbReference type="CDD" id="cd02440">
    <property type="entry name" value="AdoMet_MTases"/>
    <property type="match status" value="1"/>
</dbReference>
<dbReference type="STRING" id="36842.SAMN02194393_03198"/>
<keyword evidence="8" id="KW-1185">Reference proteome</keyword>
<dbReference type="Pfam" id="PF05958">
    <property type="entry name" value="tRNA_U5-meth_tr"/>
    <property type="match status" value="1"/>
</dbReference>
<dbReference type="InterPro" id="IPR029063">
    <property type="entry name" value="SAM-dependent_MTases_sf"/>
</dbReference>
<dbReference type="GO" id="GO:0070041">
    <property type="term" value="F:rRNA (uridine-C5-)-methyltransferase activity"/>
    <property type="evidence" value="ECO:0007669"/>
    <property type="project" value="TreeGrafter"/>
</dbReference>
<dbReference type="SUPFAM" id="SSF50249">
    <property type="entry name" value="Nucleic acid-binding proteins"/>
    <property type="match status" value="1"/>
</dbReference>
<comment type="similarity">
    <text evidence="4">Belongs to the class I-like SAM-binding methyltransferase superfamily. RNA M5U methyltransferase family.</text>
</comment>
<dbReference type="PROSITE" id="PS51687">
    <property type="entry name" value="SAM_MT_RNA_M5U"/>
    <property type="match status" value="1"/>
</dbReference>
<accession>A0A1T5LPH5</accession>
<feature type="active site" evidence="5">
    <location>
        <position position="408"/>
    </location>
</feature>
<dbReference type="PROSITE" id="PS50926">
    <property type="entry name" value="TRAM"/>
    <property type="match status" value="1"/>
</dbReference>
<feature type="domain" description="TRAM" evidence="6">
    <location>
        <begin position="1"/>
        <end position="58"/>
    </location>
</feature>
<dbReference type="PANTHER" id="PTHR11061:SF30">
    <property type="entry name" value="TRNA (URACIL(54)-C(5))-METHYLTRANSFERASE"/>
    <property type="match status" value="1"/>
</dbReference>
<dbReference type="InterPro" id="IPR010280">
    <property type="entry name" value="U5_MeTrfase_fam"/>
</dbReference>
<dbReference type="PROSITE" id="PS01231">
    <property type="entry name" value="TRMA_2"/>
    <property type="match status" value="1"/>
</dbReference>
<dbReference type="EMBL" id="FUZT01000007">
    <property type="protein sequence ID" value="SKC77883.1"/>
    <property type="molecule type" value="Genomic_DNA"/>
</dbReference>
<dbReference type="PROSITE" id="PS01230">
    <property type="entry name" value="TRMA_1"/>
    <property type="match status" value="1"/>
</dbReference>